<keyword evidence="4" id="KW-0723">Serine/threonine-protein kinase</keyword>
<accession>A9UWE1</accession>
<keyword evidence="9" id="KW-1185">Reference proteome</keyword>
<evidence type="ECO:0000256" key="3">
    <source>
        <dbReference type="PROSITE-ProRule" id="PRU10141"/>
    </source>
</evidence>
<dbReference type="InterPro" id="IPR008271">
    <property type="entry name" value="Ser/Thr_kinase_AS"/>
</dbReference>
<feature type="domain" description="Protein kinase" evidence="7">
    <location>
        <begin position="10"/>
        <end position="289"/>
    </location>
</feature>
<dbReference type="GO" id="GO:0004674">
    <property type="term" value="F:protein serine/threonine kinase activity"/>
    <property type="evidence" value="ECO:0007669"/>
    <property type="project" value="UniProtKB-KW"/>
</dbReference>
<evidence type="ECO:0000256" key="4">
    <source>
        <dbReference type="RuleBase" id="RU000304"/>
    </source>
</evidence>
<evidence type="ECO:0000256" key="1">
    <source>
        <dbReference type="ARBA" id="ARBA00022741"/>
    </source>
</evidence>
<keyword evidence="2 3" id="KW-0067">ATP-binding</keyword>
<dbReference type="Pfam" id="PF00069">
    <property type="entry name" value="Pkinase"/>
    <property type="match status" value="1"/>
</dbReference>
<evidence type="ECO:0000256" key="5">
    <source>
        <dbReference type="SAM" id="Coils"/>
    </source>
</evidence>
<comment type="similarity">
    <text evidence="4">Belongs to the protein kinase superfamily.</text>
</comment>
<dbReference type="SUPFAM" id="SSF56112">
    <property type="entry name" value="Protein kinase-like (PK-like)"/>
    <property type="match status" value="1"/>
</dbReference>
<dbReference type="eggNOG" id="KOG0192">
    <property type="taxonomic scope" value="Eukaryota"/>
</dbReference>
<dbReference type="InParanoid" id="A9UWE1"/>
<proteinExistence type="inferred from homology"/>
<dbReference type="PANTHER" id="PTHR44329">
    <property type="entry name" value="SERINE/THREONINE-PROTEIN KINASE TNNI3K-RELATED"/>
    <property type="match status" value="1"/>
</dbReference>
<dbReference type="Gene3D" id="1.10.510.10">
    <property type="entry name" value="Transferase(Phosphotransferase) domain 1"/>
    <property type="match status" value="1"/>
</dbReference>
<keyword evidence="4" id="KW-0418">Kinase</keyword>
<keyword evidence="5" id="KW-0175">Coiled coil</keyword>
<sequence length="461" mass="51367">MRRYYPTTELQLRTVLGEGSFGCVYAGRWRGLDVAVKSLFDDQMFQEEAELLCMLSHRHIVRYIGECIVQDGQDPPELIGPNSTGLSFALPGRCLMITELADRGTLYETIYTSEYSHLQAARWLYEVGSALAYLHYEAPVKLLHLDVKPLNILMASQDGSVVCKLADLGTAMIAESTEEAACVESRDQSLPGVRGTIRYLAPELIRSECISDRADVWSFGVTACELFAKSMPFAQYSNNLTVTFKLGSGNMHPDIPSSMPACLRTIIASCFAQQHTQRPSSNMLRHQFESALMELENPRTSRRDQFAHHHTESMAEPTSISPRQVRRHQSLPPRRRPAHLDTLVTNASILDEDPGSPAPLSPFDLNGNNELVAQPESLRTASAQTGLSPRKPCNEVEATFFNMARAAMLRHKQGRLDKLAAELQAKEERLRNWETDLQHREAALLAQTPGSAVDCARISLV</sequence>
<dbReference type="PROSITE" id="PS00107">
    <property type="entry name" value="PROTEIN_KINASE_ATP"/>
    <property type="match status" value="1"/>
</dbReference>
<dbReference type="STRING" id="81824.A9UWE1"/>
<dbReference type="GeneID" id="5889805"/>
<protein>
    <recommendedName>
        <fullName evidence="7">Protein kinase domain-containing protein</fullName>
    </recommendedName>
</protein>
<dbReference type="PANTHER" id="PTHR44329:SF289">
    <property type="entry name" value="SERINE_THREONINE-PROTEIN KINASE VIK"/>
    <property type="match status" value="1"/>
</dbReference>
<organism evidence="8 9">
    <name type="scientific">Monosiga brevicollis</name>
    <name type="common">Choanoflagellate</name>
    <dbReference type="NCBI Taxonomy" id="81824"/>
    <lineage>
        <taxon>Eukaryota</taxon>
        <taxon>Choanoflagellata</taxon>
        <taxon>Craspedida</taxon>
        <taxon>Salpingoecidae</taxon>
        <taxon>Monosiga</taxon>
    </lineage>
</organism>
<keyword evidence="1 3" id="KW-0547">Nucleotide-binding</keyword>
<dbReference type="RefSeq" id="XP_001744598.1">
    <property type="nucleotide sequence ID" value="XM_001744546.1"/>
</dbReference>
<dbReference type="InterPro" id="IPR017441">
    <property type="entry name" value="Protein_kinase_ATP_BS"/>
</dbReference>
<feature type="region of interest" description="Disordered" evidence="6">
    <location>
        <begin position="300"/>
        <end position="339"/>
    </location>
</feature>
<evidence type="ECO:0000256" key="2">
    <source>
        <dbReference type="ARBA" id="ARBA00022840"/>
    </source>
</evidence>
<keyword evidence="4" id="KW-0808">Transferase</keyword>
<evidence type="ECO:0000313" key="8">
    <source>
        <dbReference type="EMBL" id="EDQ90547.1"/>
    </source>
</evidence>
<evidence type="ECO:0000256" key="6">
    <source>
        <dbReference type="SAM" id="MobiDB-lite"/>
    </source>
</evidence>
<name>A9UWE1_MONBE</name>
<dbReference type="PROSITE" id="PS00108">
    <property type="entry name" value="PROTEIN_KINASE_ST"/>
    <property type="match status" value="1"/>
</dbReference>
<feature type="compositionally biased region" description="Basic residues" evidence="6">
    <location>
        <begin position="324"/>
        <end position="337"/>
    </location>
</feature>
<dbReference type="SMART" id="SM00220">
    <property type="entry name" value="S_TKc"/>
    <property type="match status" value="1"/>
</dbReference>
<evidence type="ECO:0000313" key="9">
    <source>
        <dbReference type="Proteomes" id="UP000001357"/>
    </source>
</evidence>
<dbReference type="InterPro" id="IPR051681">
    <property type="entry name" value="Ser/Thr_Kinases-Pseudokinases"/>
</dbReference>
<dbReference type="Gene3D" id="3.30.200.20">
    <property type="entry name" value="Phosphorylase Kinase, domain 1"/>
    <property type="match status" value="1"/>
</dbReference>
<feature type="compositionally biased region" description="Basic and acidic residues" evidence="6">
    <location>
        <begin position="300"/>
        <end position="313"/>
    </location>
</feature>
<dbReference type="InterPro" id="IPR011009">
    <property type="entry name" value="Kinase-like_dom_sf"/>
</dbReference>
<dbReference type="AlphaFoldDB" id="A9UWE1"/>
<reference evidence="8 9" key="1">
    <citation type="journal article" date="2008" name="Nature">
        <title>The genome of the choanoflagellate Monosiga brevicollis and the origin of metazoans.</title>
        <authorList>
            <consortium name="JGI Sequencing"/>
            <person name="King N."/>
            <person name="Westbrook M.J."/>
            <person name="Young S.L."/>
            <person name="Kuo A."/>
            <person name="Abedin M."/>
            <person name="Chapman J."/>
            <person name="Fairclough S."/>
            <person name="Hellsten U."/>
            <person name="Isogai Y."/>
            <person name="Letunic I."/>
            <person name="Marr M."/>
            <person name="Pincus D."/>
            <person name="Putnam N."/>
            <person name="Rokas A."/>
            <person name="Wright K.J."/>
            <person name="Zuzow R."/>
            <person name="Dirks W."/>
            <person name="Good M."/>
            <person name="Goodstein D."/>
            <person name="Lemons D."/>
            <person name="Li W."/>
            <person name="Lyons J.B."/>
            <person name="Morris A."/>
            <person name="Nichols S."/>
            <person name="Richter D.J."/>
            <person name="Salamov A."/>
            <person name="Bork P."/>
            <person name="Lim W.A."/>
            <person name="Manning G."/>
            <person name="Miller W.T."/>
            <person name="McGinnis W."/>
            <person name="Shapiro H."/>
            <person name="Tjian R."/>
            <person name="Grigoriev I.V."/>
            <person name="Rokhsar D."/>
        </authorList>
    </citation>
    <scope>NUCLEOTIDE SEQUENCE [LARGE SCALE GENOMIC DNA]</scope>
    <source>
        <strain evidence="9">MX1 / ATCC 50154</strain>
    </source>
</reference>
<dbReference type="GO" id="GO:0005524">
    <property type="term" value="F:ATP binding"/>
    <property type="evidence" value="ECO:0007669"/>
    <property type="project" value="UniProtKB-UniRule"/>
</dbReference>
<dbReference type="Proteomes" id="UP000001357">
    <property type="component" value="Unassembled WGS sequence"/>
</dbReference>
<dbReference type="FunCoup" id="A9UWE1">
    <property type="interactions" value="142"/>
</dbReference>
<dbReference type="KEGG" id="mbr:MONBRDRAFT_31939"/>
<feature type="region of interest" description="Disordered" evidence="6">
    <location>
        <begin position="349"/>
        <end position="368"/>
    </location>
</feature>
<feature type="binding site" evidence="3">
    <location>
        <position position="37"/>
    </location>
    <ligand>
        <name>ATP</name>
        <dbReference type="ChEBI" id="CHEBI:30616"/>
    </ligand>
</feature>
<dbReference type="InterPro" id="IPR000719">
    <property type="entry name" value="Prot_kinase_dom"/>
</dbReference>
<dbReference type="PROSITE" id="PS50011">
    <property type="entry name" value="PROTEIN_KINASE_DOM"/>
    <property type="match status" value="1"/>
</dbReference>
<gene>
    <name evidence="8" type="ORF">MONBRDRAFT_31939</name>
</gene>
<evidence type="ECO:0000259" key="7">
    <source>
        <dbReference type="PROSITE" id="PS50011"/>
    </source>
</evidence>
<feature type="coiled-coil region" evidence="5">
    <location>
        <begin position="409"/>
        <end position="443"/>
    </location>
</feature>
<dbReference type="EMBL" id="CH991547">
    <property type="protein sequence ID" value="EDQ90547.1"/>
    <property type="molecule type" value="Genomic_DNA"/>
</dbReference>